<keyword evidence="8 14" id="KW-0227">DNA damage</keyword>
<dbReference type="InterPro" id="IPR023170">
    <property type="entry name" value="HhH_base_excis_C"/>
</dbReference>
<dbReference type="GO" id="GO:0032357">
    <property type="term" value="F:oxidized purine DNA binding"/>
    <property type="evidence" value="ECO:0007669"/>
    <property type="project" value="TreeGrafter"/>
</dbReference>
<dbReference type="NCBIfam" id="TIGR01084">
    <property type="entry name" value="mutY"/>
    <property type="match status" value="1"/>
</dbReference>
<comment type="cofactor">
    <cofactor evidence="14">
        <name>[4Fe-4S] cluster</name>
        <dbReference type="ChEBI" id="CHEBI:49883"/>
    </cofactor>
    <text evidence="14">Binds 1 [4Fe-4S] cluster.</text>
</comment>
<keyword evidence="12" id="KW-0234">DNA repair</keyword>
<keyword evidence="6" id="KW-0004">4Fe-4S</keyword>
<proteinExistence type="inferred from homology"/>
<dbReference type="InterPro" id="IPR015797">
    <property type="entry name" value="NUDIX_hydrolase-like_dom_sf"/>
</dbReference>
<evidence type="ECO:0000256" key="11">
    <source>
        <dbReference type="ARBA" id="ARBA00023014"/>
    </source>
</evidence>
<evidence type="ECO:0000256" key="9">
    <source>
        <dbReference type="ARBA" id="ARBA00022801"/>
    </source>
</evidence>
<dbReference type="InterPro" id="IPR044298">
    <property type="entry name" value="MIG/MutY"/>
</dbReference>
<dbReference type="Gene3D" id="1.10.340.30">
    <property type="entry name" value="Hypothetical protein, domain 2"/>
    <property type="match status" value="1"/>
</dbReference>
<dbReference type="CDD" id="cd00056">
    <property type="entry name" value="ENDO3c"/>
    <property type="match status" value="1"/>
</dbReference>
<dbReference type="InterPro" id="IPR003265">
    <property type="entry name" value="HhH-GPD_domain"/>
</dbReference>
<dbReference type="InterPro" id="IPR029119">
    <property type="entry name" value="MutY_C"/>
</dbReference>
<gene>
    <name evidence="16" type="primary">mutY</name>
    <name evidence="16" type="ORF">FYJ78_06670</name>
</gene>
<dbReference type="GO" id="GO:0006284">
    <property type="term" value="P:base-excision repair"/>
    <property type="evidence" value="ECO:0007669"/>
    <property type="project" value="UniProtKB-UniRule"/>
</dbReference>
<sequence length="372" mass="41279">MNQTLPLSHTDILPDILPPLLQWYPAQADNRQLPWRESPNPYHTWLSEIMLQQTRASAVIPYYERFLDALPDIPALAAADETLLMKLWQGLGYYSRARNLQKAARIIMDRHHGKLPQDQSALQNLPGIGPYTAGAIGAIAWGKPWPAVDGNVLRIVSRVLASSADIASARTRRAVTDALSPLYPSGSSAGALNQAFMDLGATICLPHGAPHCPRCPLAALCLAHEAGREQDFPVKKAARPRRVEQYTVLLLRQGNTYALHQRPKKGLLAGLWEFPNLPGKAASQQIRKYLRQYGLTADSLVPLPEARHIFSHVEWKLSGWLICLAAPCCIVADSSLPLRWVTPQEIAKTYSVPAAFSHYLPYLYHPTTKSMK</sequence>
<evidence type="ECO:0000313" key="16">
    <source>
        <dbReference type="EMBL" id="MSV24870.1"/>
    </source>
</evidence>
<dbReference type="PANTHER" id="PTHR42944">
    <property type="entry name" value="ADENINE DNA GLYCOSYLASE"/>
    <property type="match status" value="1"/>
</dbReference>
<dbReference type="GO" id="GO:0000701">
    <property type="term" value="F:purine-specific mismatch base pair DNA N-glycosylase activity"/>
    <property type="evidence" value="ECO:0007669"/>
    <property type="project" value="UniProtKB-EC"/>
</dbReference>
<keyword evidence="17" id="KW-1185">Reference proteome</keyword>
<evidence type="ECO:0000256" key="13">
    <source>
        <dbReference type="ARBA" id="ARBA00023295"/>
    </source>
</evidence>
<dbReference type="Pfam" id="PF00730">
    <property type="entry name" value="HhH-GPD"/>
    <property type="match status" value="1"/>
</dbReference>
<reference evidence="16 17" key="1">
    <citation type="submission" date="2019-08" db="EMBL/GenBank/DDBJ databases">
        <title>In-depth cultivation of the pig gut microbiome towards novel bacterial diversity and tailored functional studies.</title>
        <authorList>
            <person name="Wylensek D."/>
            <person name="Hitch T.C.A."/>
            <person name="Clavel T."/>
        </authorList>
    </citation>
    <scope>NUCLEOTIDE SEQUENCE [LARGE SCALE GENOMIC DNA]</scope>
    <source>
        <strain evidence="17">WCA-380-WT-3B3</strain>
    </source>
</reference>
<organism evidence="16 17">
    <name type="scientific">Selenomonas montiformis</name>
    <dbReference type="NCBI Taxonomy" id="2652285"/>
    <lineage>
        <taxon>Bacteria</taxon>
        <taxon>Bacillati</taxon>
        <taxon>Bacillota</taxon>
        <taxon>Negativicutes</taxon>
        <taxon>Selenomonadales</taxon>
        <taxon>Selenomonadaceae</taxon>
        <taxon>Selenomonas</taxon>
    </lineage>
</organism>
<dbReference type="EMBL" id="VUNL01000006">
    <property type="protein sequence ID" value="MSV24870.1"/>
    <property type="molecule type" value="Genomic_DNA"/>
</dbReference>
<dbReference type="SUPFAM" id="SSF55811">
    <property type="entry name" value="Nudix"/>
    <property type="match status" value="1"/>
</dbReference>
<dbReference type="InterPro" id="IPR005760">
    <property type="entry name" value="A/G_AdeGlyc_MutY"/>
</dbReference>
<dbReference type="RefSeq" id="WP_154620631.1">
    <property type="nucleotide sequence ID" value="NZ_VUNL01000006.1"/>
</dbReference>
<comment type="catalytic activity">
    <reaction evidence="1 14">
        <text>Hydrolyzes free adenine bases from 7,8-dihydro-8-oxoguanine:adenine mismatched double-stranded DNA, leaving an apurinic site.</text>
        <dbReference type="EC" id="3.2.2.31"/>
    </reaction>
</comment>
<evidence type="ECO:0000256" key="8">
    <source>
        <dbReference type="ARBA" id="ARBA00022763"/>
    </source>
</evidence>
<keyword evidence="13 14" id="KW-0326">Glycosidase</keyword>
<evidence type="ECO:0000256" key="14">
    <source>
        <dbReference type="RuleBase" id="RU365096"/>
    </source>
</evidence>
<evidence type="ECO:0000256" key="2">
    <source>
        <dbReference type="ARBA" id="ARBA00002933"/>
    </source>
</evidence>
<dbReference type="GO" id="GO:0051539">
    <property type="term" value="F:4 iron, 4 sulfur cluster binding"/>
    <property type="evidence" value="ECO:0007669"/>
    <property type="project" value="UniProtKB-UniRule"/>
</dbReference>
<dbReference type="EC" id="3.2.2.31" evidence="4 14"/>
<dbReference type="Pfam" id="PF14815">
    <property type="entry name" value="NUDIX_4"/>
    <property type="match status" value="1"/>
</dbReference>
<comment type="caution">
    <text evidence="16">The sequence shown here is derived from an EMBL/GenBank/DDBJ whole genome shotgun (WGS) entry which is preliminary data.</text>
</comment>
<dbReference type="AlphaFoldDB" id="A0A6I2UXL5"/>
<evidence type="ECO:0000256" key="7">
    <source>
        <dbReference type="ARBA" id="ARBA00022723"/>
    </source>
</evidence>
<evidence type="ECO:0000313" key="17">
    <source>
        <dbReference type="Proteomes" id="UP000430222"/>
    </source>
</evidence>
<dbReference type="GO" id="GO:0034039">
    <property type="term" value="F:8-oxo-7,8-dihydroguanine DNA N-glycosylase activity"/>
    <property type="evidence" value="ECO:0007669"/>
    <property type="project" value="TreeGrafter"/>
</dbReference>
<keyword evidence="7" id="KW-0479">Metal-binding</keyword>
<evidence type="ECO:0000256" key="5">
    <source>
        <dbReference type="ARBA" id="ARBA00022023"/>
    </source>
</evidence>
<keyword evidence="10 14" id="KW-0408">Iron</keyword>
<dbReference type="Gene3D" id="3.90.79.10">
    <property type="entry name" value="Nucleoside Triphosphate Pyrophosphohydrolase"/>
    <property type="match status" value="1"/>
</dbReference>
<comment type="function">
    <text evidence="2">Adenine glycosylase active on G-A mispairs. MutY also corrects error-prone DNA synthesis past GO lesions which are due to the oxidatively damaged form of guanine: 7,8-dihydro-8-oxoguanine (8-oxo-dGTP).</text>
</comment>
<dbReference type="PROSITE" id="PS01155">
    <property type="entry name" value="ENDONUCLEASE_III_2"/>
    <property type="match status" value="1"/>
</dbReference>
<dbReference type="Proteomes" id="UP000430222">
    <property type="component" value="Unassembled WGS sequence"/>
</dbReference>
<feature type="domain" description="HhH-GPD" evidence="15">
    <location>
        <begin position="50"/>
        <end position="202"/>
    </location>
</feature>
<comment type="similarity">
    <text evidence="3 14">Belongs to the Nth/MutY family.</text>
</comment>
<evidence type="ECO:0000256" key="3">
    <source>
        <dbReference type="ARBA" id="ARBA00008343"/>
    </source>
</evidence>
<dbReference type="InterPro" id="IPR004036">
    <property type="entry name" value="Endonuclease-III-like_CS2"/>
</dbReference>
<dbReference type="GO" id="GO:0035485">
    <property type="term" value="F:adenine/guanine mispair binding"/>
    <property type="evidence" value="ECO:0007669"/>
    <property type="project" value="TreeGrafter"/>
</dbReference>
<evidence type="ECO:0000259" key="15">
    <source>
        <dbReference type="SMART" id="SM00478"/>
    </source>
</evidence>
<evidence type="ECO:0000256" key="6">
    <source>
        <dbReference type="ARBA" id="ARBA00022485"/>
    </source>
</evidence>
<evidence type="ECO:0000256" key="1">
    <source>
        <dbReference type="ARBA" id="ARBA00000843"/>
    </source>
</evidence>
<dbReference type="SUPFAM" id="SSF48150">
    <property type="entry name" value="DNA-glycosylase"/>
    <property type="match status" value="1"/>
</dbReference>
<dbReference type="Gene3D" id="1.10.1670.10">
    <property type="entry name" value="Helix-hairpin-Helix base-excision DNA repair enzymes (C-terminal)"/>
    <property type="match status" value="1"/>
</dbReference>
<evidence type="ECO:0000256" key="4">
    <source>
        <dbReference type="ARBA" id="ARBA00012045"/>
    </source>
</evidence>
<dbReference type="SMART" id="SM00478">
    <property type="entry name" value="ENDO3c"/>
    <property type="match status" value="1"/>
</dbReference>
<dbReference type="GO" id="GO:0006298">
    <property type="term" value="P:mismatch repair"/>
    <property type="evidence" value="ECO:0007669"/>
    <property type="project" value="TreeGrafter"/>
</dbReference>
<protein>
    <recommendedName>
        <fullName evidence="5 14">Adenine DNA glycosylase</fullName>
        <ecNumber evidence="4 14">3.2.2.31</ecNumber>
    </recommendedName>
</protein>
<keyword evidence="9" id="KW-0378">Hydrolase</keyword>
<evidence type="ECO:0000256" key="10">
    <source>
        <dbReference type="ARBA" id="ARBA00023004"/>
    </source>
</evidence>
<evidence type="ECO:0000256" key="12">
    <source>
        <dbReference type="ARBA" id="ARBA00023204"/>
    </source>
</evidence>
<dbReference type="PANTHER" id="PTHR42944:SF1">
    <property type="entry name" value="ADENINE DNA GLYCOSYLASE"/>
    <property type="match status" value="1"/>
</dbReference>
<dbReference type="InterPro" id="IPR011257">
    <property type="entry name" value="DNA_glycosylase"/>
</dbReference>
<keyword evidence="11" id="KW-0411">Iron-sulfur</keyword>
<dbReference type="CDD" id="cd03431">
    <property type="entry name" value="NUDIX_DNA_Glycosylase_C-MutY"/>
    <property type="match status" value="1"/>
</dbReference>
<name>A0A6I2UXL5_9FIRM</name>
<dbReference type="FunFam" id="1.10.340.30:FF:000002">
    <property type="entry name" value="Adenine DNA glycosylase"/>
    <property type="match status" value="1"/>
</dbReference>
<accession>A0A6I2UXL5</accession>
<dbReference type="GO" id="GO:0046872">
    <property type="term" value="F:metal ion binding"/>
    <property type="evidence" value="ECO:0007669"/>
    <property type="project" value="UniProtKB-UniRule"/>
</dbReference>